<dbReference type="CDD" id="cd03396">
    <property type="entry name" value="PAP2_like_6"/>
    <property type="match status" value="1"/>
</dbReference>
<evidence type="ECO:0000313" key="4">
    <source>
        <dbReference type="Proteomes" id="UP000251075"/>
    </source>
</evidence>
<keyword evidence="1" id="KW-0472">Membrane</keyword>
<dbReference type="Gene3D" id="1.20.144.10">
    <property type="entry name" value="Phosphatidic acid phosphatase type 2/haloperoxidase"/>
    <property type="match status" value="1"/>
</dbReference>
<comment type="caution">
    <text evidence="3">The sequence shown here is derived from an EMBL/GenBank/DDBJ whole genome shotgun (WGS) entry which is preliminary data.</text>
</comment>
<proteinExistence type="predicted"/>
<dbReference type="EMBL" id="PGTO01000002">
    <property type="protein sequence ID" value="RAU23491.1"/>
    <property type="molecule type" value="Genomic_DNA"/>
</dbReference>
<evidence type="ECO:0000313" key="3">
    <source>
        <dbReference type="EMBL" id="RAU23491.1"/>
    </source>
</evidence>
<sequence>MERHPWRWTLATLVPLLLFPQIDISASALFFDPIHRTFLLRTHPVGEFVRKTLPVILFALAALVAVTGAAAAWRKKPLLGLSARGGAFIVASLALGPGLVVNTLLKDYWGRPRPSTIAEFSGPNQYVTPLIPSLQCPDNCSFPSGHAALGFWMVSFALLAPPRYRRPAILAALIFGAFVGWVRIAQGGHFLSDVAFSGVIVVGLSQWLHHVIIVRSSMAIWKNNREDSAESS</sequence>
<keyword evidence="1" id="KW-1133">Transmembrane helix</keyword>
<reference evidence="3 4" key="1">
    <citation type="submission" date="2017-11" db="EMBL/GenBank/DDBJ databases">
        <title>Draft genome sequence of magnetotactic bacterium Magnetospirillum kuznetsovii LBB-42.</title>
        <authorList>
            <person name="Grouzdev D.S."/>
            <person name="Rysina M.S."/>
            <person name="Baslerov R.V."/>
            <person name="Koziaeva V."/>
        </authorList>
    </citation>
    <scope>NUCLEOTIDE SEQUENCE [LARGE SCALE GENOMIC DNA]</scope>
    <source>
        <strain evidence="3 4">LBB-42</strain>
    </source>
</reference>
<dbReference type="InterPro" id="IPR000326">
    <property type="entry name" value="PAP2/HPO"/>
</dbReference>
<protein>
    <recommendedName>
        <fullName evidence="2">Phosphatidic acid phosphatase type 2/haloperoxidase domain-containing protein</fullName>
    </recommendedName>
</protein>
<feature type="transmembrane region" description="Helical" evidence="1">
    <location>
        <begin position="52"/>
        <end position="73"/>
    </location>
</feature>
<dbReference type="PANTHER" id="PTHR14969">
    <property type="entry name" value="SPHINGOSINE-1-PHOSPHATE PHOSPHOHYDROLASE"/>
    <property type="match status" value="1"/>
</dbReference>
<dbReference type="Proteomes" id="UP000251075">
    <property type="component" value="Unassembled WGS sequence"/>
</dbReference>
<name>A0A364P2F0_9PROT</name>
<evidence type="ECO:0000259" key="2">
    <source>
        <dbReference type="SMART" id="SM00014"/>
    </source>
</evidence>
<evidence type="ECO:0000256" key="1">
    <source>
        <dbReference type="SAM" id="Phobius"/>
    </source>
</evidence>
<dbReference type="SMART" id="SM00014">
    <property type="entry name" value="acidPPc"/>
    <property type="match status" value="1"/>
</dbReference>
<dbReference type="InterPro" id="IPR036938">
    <property type="entry name" value="PAP2/HPO_sf"/>
</dbReference>
<organism evidence="3 4">
    <name type="scientific">Paramagnetospirillum kuznetsovii</name>
    <dbReference type="NCBI Taxonomy" id="2053833"/>
    <lineage>
        <taxon>Bacteria</taxon>
        <taxon>Pseudomonadati</taxon>
        <taxon>Pseudomonadota</taxon>
        <taxon>Alphaproteobacteria</taxon>
        <taxon>Rhodospirillales</taxon>
        <taxon>Magnetospirillaceae</taxon>
        <taxon>Paramagnetospirillum</taxon>
    </lineage>
</organism>
<dbReference type="OrthoDB" id="9813524at2"/>
<dbReference type="SUPFAM" id="SSF48317">
    <property type="entry name" value="Acid phosphatase/Vanadium-dependent haloperoxidase"/>
    <property type="match status" value="1"/>
</dbReference>
<feature type="transmembrane region" description="Helical" evidence="1">
    <location>
        <begin position="190"/>
        <end position="208"/>
    </location>
</feature>
<dbReference type="RefSeq" id="WP_112142690.1">
    <property type="nucleotide sequence ID" value="NZ_PGTO01000002.1"/>
</dbReference>
<accession>A0A364P2F0</accession>
<feature type="transmembrane region" description="Helical" evidence="1">
    <location>
        <begin position="85"/>
        <end position="105"/>
    </location>
</feature>
<dbReference type="AlphaFoldDB" id="A0A364P2F0"/>
<keyword evidence="1" id="KW-0812">Transmembrane</keyword>
<feature type="domain" description="Phosphatidic acid phosphatase type 2/haloperoxidase" evidence="2">
    <location>
        <begin position="87"/>
        <end position="209"/>
    </location>
</feature>
<dbReference type="Pfam" id="PF01569">
    <property type="entry name" value="PAP2"/>
    <property type="match status" value="1"/>
</dbReference>
<feature type="transmembrane region" description="Helical" evidence="1">
    <location>
        <begin position="167"/>
        <end position="184"/>
    </location>
</feature>
<keyword evidence="4" id="KW-1185">Reference proteome</keyword>
<gene>
    <name evidence="3" type="ORF">CU669_03710</name>
</gene>
<dbReference type="PANTHER" id="PTHR14969:SF13">
    <property type="entry name" value="AT30094P"/>
    <property type="match status" value="1"/>
</dbReference>